<dbReference type="OMA" id="HEDEWKH"/>
<evidence type="ECO:0000313" key="2">
    <source>
        <dbReference type="EMBL" id="VAI81867.1"/>
    </source>
</evidence>
<accession>A0A9R1BUP8</accession>
<feature type="domain" description="NB-ARC" evidence="1">
    <location>
        <begin position="31"/>
        <end position="189"/>
    </location>
</feature>
<dbReference type="SUPFAM" id="SSF52540">
    <property type="entry name" value="P-loop containing nucleoside triphosphate hydrolases"/>
    <property type="match status" value="1"/>
</dbReference>
<dbReference type="EMBL" id="LT934123">
    <property type="protein sequence ID" value="VAI81867.1"/>
    <property type="molecule type" value="Genomic_DNA"/>
</dbReference>
<dbReference type="Gene3D" id="3.40.50.300">
    <property type="entry name" value="P-loop containing nucleotide triphosphate hydrolases"/>
    <property type="match status" value="1"/>
</dbReference>
<evidence type="ECO:0000313" key="3">
    <source>
        <dbReference type="Proteomes" id="UP000324705"/>
    </source>
</evidence>
<dbReference type="PANTHER" id="PTHR36766:SF64">
    <property type="entry name" value="OS12G0206100 PROTEIN"/>
    <property type="match status" value="1"/>
</dbReference>
<dbReference type="Proteomes" id="UP000324705">
    <property type="component" value="Chromosome 7A"/>
</dbReference>
<dbReference type="InterPro" id="IPR027417">
    <property type="entry name" value="P-loop_NTPase"/>
</dbReference>
<evidence type="ECO:0000259" key="1">
    <source>
        <dbReference type="Pfam" id="PF00931"/>
    </source>
</evidence>
<name>A0A9R1BUP8_TRITD</name>
<dbReference type="GO" id="GO:0043531">
    <property type="term" value="F:ADP binding"/>
    <property type="evidence" value="ECO:0007669"/>
    <property type="project" value="InterPro"/>
</dbReference>
<proteinExistence type="predicted"/>
<protein>
    <recommendedName>
        <fullName evidence="1">NB-ARC domain-containing protein</fullName>
    </recommendedName>
</protein>
<dbReference type="Pfam" id="PF00931">
    <property type="entry name" value="NB-ARC"/>
    <property type="match status" value="1"/>
</dbReference>
<dbReference type="InterPro" id="IPR002182">
    <property type="entry name" value="NB-ARC"/>
</dbReference>
<dbReference type="PANTHER" id="PTHR36766">
    <property type="entry name" value="PLANT BROAD-SPECTRUM MILDEW RESISTANCE PROTEIN RPW8"/>
    <property type="match status" value="1"/>
</dbReference>
<keyword evidence="3" id="KW-1185">Reference proteome</keyword>
<organism evidence="2 3">
    <name type="scientific">Triticum turgidum subsp. durum</name>
    <name type="common">Durum wheat</name>
    <name type="synonym">Triticum durum</name>
    <dbReference type="NCBI Taxonomy" id="4567"/>
    <lineage>
        <taxon>Eukaryota</taxon>
        <taxon>Viridiplantae</taxon>
        <taxon>Streptophyta</taxon>
        <taxon>Embryophyta</taxon>
        <taxon>Tracheophyta</taxon>
        <taxon>Spermatophyta</taxon>
        <taxon>Magnoliopsida</taxon>
        <taxon>Liliopsida</taxon>
        <taxon>Poales</taxon>
        <taxon>Poaceae</taxon>
        <taxon>BOP clade</taxon>
        <taxon>Pooideae</taxon>
        <taxon>Triticodae</taxon>
        <taxon>Triticeae</taxon>
        <taxon>Triticinae</taxon>
        <taxon>Triticum</taxon>
    </lineage>
</organism>
<dbReference type="Gramene" id="TRITD7Av1G277160.1">
    <property type="protein sequence ID" value="TRITD7Av1G277160.1"/>
    <property type="gene ID" value="TRITD7Av1G277160"/>
</dbReference>
<gene>
    <name evidence="2" type="ORF">TRITD_7Av1G277160</name>
</gene>
<dbReference type="PRINTS" id="PR00364">
    <property type="entry name" value="DISEASERSIST"/>
</dbReference>
<dbReference type="AlphaFoldDB" id="A0A9R1BUP8"/>
<reference evidence="2 3" key="1">
    <citation type="submission" date="2017-09" db="EMBL/GenBank/DDBJ databases">
        <authorList>
            <consortium name="International Durum Wheat Genome Sequencing Consortium (IDWGSC)"/>
            <person name="Milanesi L."/>
        </authorList>
    </citation>
    <scope>NUCLEOTIDE SEQUENCE [LARGE SCALE GENOMIC DNA]</scope>
    <source>
        <strain evidence="3">cv. Svevo</strain>
    </source>
</reference>
<sequence length="213" mass="24169">MGSISTQHTLYGRETIFKKTLDDITIGTYHSETSLSVLPIIGPGGIGKTTFTQHLYSDKRMEEHFDVKVWVCVSTDFDVFKLTKRIYDGMLGAEKEESNTSANQTTNLNGLQESITRKLKSKRFLIVFDDIWECNSEGWENLLAPFINGDTKGNMVLVTTRFPSKAEMVKTTNPIALEGLEPQVFFTFFLRLKQQQRYKFFSGCCLLAGAELH</sequence>